<evidence type="ECO:0000256" key="3">
    <source>
        <dbReference type="SAM" id="MobiDB-lite"/>
    </source>
</evidence>
<feature type="compositionally biased region" description="Basic and acidic residues" evidence="3">
    <location>
        <begin position="18"/>
        <end position="37"/>
    </location>
</feature>
<dbReference type="GO" id="GO:0005615">
    <property type="term" value="C:extracellular space"/>
    <property type="evidence" value="ECO:0007669"/>
    <property type="project" value="TreeGrafter"/>
</dbReference>
<evidence type="ECO:0000313" key="4">
    <source>
        <dbReference type="EMBL" id="MBC1173607.1"/>
    </source>
</evidence>
<proteinExistence type="predicted"/>
<dbReference type="EMBL" id="AJWK01003294">
    <property type="status" value="NOT_ANNOTATED_CDS"/>
    <property type="molecule type" value="Genomic_DNA"/>
</dbReference>
<keyword evidence="1 2" id="KW-0193">Cuticle</keyword>
<reference evidence="5" key="3">
    <citation type="submission" date="2020-05" db="UniProtKB">
        <authorList>
            <consortium name="EnsemblMetazoa"/>
        </authorList>
    </citation>
    <scope>IDENTIFICATION</scope>
    <source>
        <strain evidence="5">Jacobina</strain>
    </source>
</reference>
<evidence type="ECO:0000313" key="5">
    <source>
        <dbReference type="EnsemblMetazoa" id="LLOJ000829-PA"/>
    </source>
</evidence>
<evidence type="ECO:0000256" key="2">
    <source>
        <dbReference type="PROSITE-ProRule" id="PRU00497"/>
    </source>
</evidence>
<organism evidence="5 6">
    <name type="scientific">Lutzomyia longipalpis</name>
    <name type="common">Sand fly</name>
    <dbReference type="NCBI Taxonomy" id="7200"/>
    <lineage>
        <taxon>Eukaryota</taxon>
        <taxon>Metazoa</taxon>
        <taxon>Ecdysozoa</taxon>
        <taxon>Arthropoda</taxon>
        <taxon>Hexapoda</taxon>
        <taxon>Insecta</taxon>
        <taxon>Pterygota</taxon>
        <taxon>Neoptera</taxon>
        <taxon>Endopterygota</taxon>
        <taxon>Diptera</taxon>
        <taxon>Nematocera</taxon>
        <taxon>Psychodoidea</taxon>
        <taxon>Psychodidae</taxon>
        <taxon>Lutzomyia</taxon>
        <taxon>Lutzomyia</taxon>
    </lineage>
</organism>
<dbReference type="GO" id="GO:0042302">
    <property type="term" value="F:structural constituent of cuticle"/>
    <property type="evidence" value="ECO:0007669"/>
    <property type="project" value="UniProtKB-UniRule"/>
</dbReference>
<dbReference type="PANTHER" id="PTHR12236:SF86">
    <property type="entry name" value="CCP84AC-RELATED"/>
    <property type="match status" value="1"/>
</dbReference>
<reference evidence="4" key="2">
    <citation type="journal article" date="2020" name="BMC">
        <title>Leishmania infection induces a limited differential gene expression in the sand fly midgut.</title>
        <authorList>
            <person name="Coutinho-Abreu I.V."/>
            <person name="Serafim T.D."/>
            <person name="Meneses C."/>
            <person name="Kamhawi S."/>
            <person name="Oliveira F."/>
            <person name="Valenzuela J.G."/>
        </authorList>
    </citation>
    <scope>NUCLEOTIDE SEQUENCE</scope>
    <source>
        <strain evidence="4">Jacobina</strain>
        <tissue evidence="4">Midgut</tissue>
    </source>
</reference>
<keyword evidence="6" id="KW-1185">Reference proteome</keyword>
<dbReference type="InterPro" id="IPR051217">
    <property type="entry name" value="Insect_Cuticle_Struc_Prot"/>
</dbReference>
<feature type="region of interest" description="Disordered" evidence="3">
    <location>
        <begin position="18"/>
        <end position="51"/>
    </location>
</feature>
<evidence type="ECO:0000313" key="6">
    <source>
        <dbReference type="Proteomes" id="UP000092461"/>
    </source>
</evidence>
<reference evidence="6" key="1">
    <citation type="submission" date="2012-05" db="EMBL/GenBank/DDBJ databases">
        <title>Whole Genome Assembly of Lutzomyia longipalpis.</title>
        <authorList>
            <person name="Richards S."/>
            <person name="Qu C."/>
            <person name="Dillon R."/>
            <person name="Worley K."/>
            <person name="Scherer S."/>
            <person name="Batterton M."/>
            <person name="Taylor A."/>
            <person name="Hawes A."/>
            <person name="Hernandez B."/>
            <person name="Kovar C."/>
            <person name="Mandapat C."/>
            <person name="Pham C."/>
            <person name="Qu C."/>
            <person name="Jing C."/>
            <person name="Bess C."/>
            <person name="Bandaranaike D."/>
            <person name="Ngo D."/>
            <person name="Ongeri F."/>
            <person name="Arias F."/>
            <person name="Lara F."/>
            <person name="Weissenberger G."/>
            <person name="Kamau G."/>
            <person name="Han H."/>
            <person name="Shen H."/>
            <person name="Dinh H."/>
            <person name="Khalil I."/>
            <person name="Jones J."/>
            <person name="Shafer J."/>
            <person name="Jayaseelan J."/>
            <person name="Quiroz J."/>
            <person name="Blankenburg K."/>
            <person name="Nguyen L."/>
            <person name="Jackson L."/>
            <person name="Francisco L."/>
            <person name="Tang L.-Y."/>
            <person name="Pu L.-L."/>
            <person name="Perales L."/>
            <person name="Lorensuhewa L."/>
            <person name="Munidasa M."/>
            <person name="Coyle M."/>
            <person name="Taylor M."/>
            <person name="Puazo M."/>
            <person name="Firestine M."/>
            <person name="Scheel M."/>
            <person name="Javaid M."/>
            <person name="Wang M."/>
            <person name="Li M."/>
            <person name="Tabassum N."/>
            <person name="Saada N."/>
            <person name="Osuji N."/>
            <person name="Aqrawi P."/>
            <person name="Fu Q."/>
            <person name="Thornton R."/>
            <person name="Raj R."/>
            <person name="Goodspeed R."/>
            <person name="Mata R."/>
            <person name="Najjar R."/>
            <person name="Gubbala S."/>
            <person name="Lee S."/>
            <person name="Denson S."/>
            <person name="Patil S."/>
            <person name="Macmil S."/>
            <person name="Qi S."/>
            <person name="Matskevitch T."/>
            <person name="Palculict T."/>
            <person name="Mathew T."/>
            <person name="Vee V."/>
            <person name="Velamala V."/>
            <person name="Korchina V."/>
            <person name="Cai W."/>
            <person name="Liu W."/>
            <person name="Dai W."/>
            <person name="Zou X."/>
            <person name="Zhu Y."/>
            <person name="Zhang Y."/>
            <person name="Wu Y.-Q."/>
            <person name="Xin Y."/>
            <person name="Nazarath L."/>
            <person name="Kovar C."/>
            <person name="Han Y."/>
            <person name="Muzny D."/>
            <person name="Gibbs R."/>
        </authorList>
    </citation>
    <scope>NUCLEOTIDE SEQUENCE [LARGE SCALE GENOMIC DNA]</scope>
    <source>
        <strain evidence="6">Jacobina</strain>
    </source>
</reference>
<dbReference type="Proteomes" id="UP000092461">
    <property type="component" value="Unassembled WGS sequence"/>
</dbReference>
<evidence type="ECO:0000256" key="1">
    <source>
        <dbReference type="ARBA" id="ARBA00022460"/>
    </source>
</evidence>
<dbReference type="PANTHER" id="PTHR12236">
    <property type="entry name" value="STRUCTURAL CONTITUENT OF CUTICLE"/>
    <property type="match status" value="1"/>
</dbReference>
<dbReference type="PROSITE" id="PS00233">
    <property type="entry name" value="CHIT_BIND_RR_1"/>
    <property type="match status" value="1"/>
</dbReference>
<dbReference type="EMBL" id="GITU01004904">
    <property type="protein sequence ID" value="MBC1173607.1"/>
    <property type="molecule type" value="Transcribed_RNA"/>
</dbReference>
<name>A0A1B0CA57_LUTLO</name>
<protein>
    <submittedName>
        <fullName evidence="4">Putative insect cuticle protein</fullName>
    </submittedName>
</protein>
<dbReference type="Pfam" id="PF00379">
    <property type="entry name" value="Chitin_bind_4"/>
    <property type="match status" value="1"/>
</dbReference>
<dbReference type="EMBL" id="AJWK01003296">
    <property type="status" value="NOT_ANNOTATED_CDS"/>
    <property type="molecule type" value="Genomic_DNA"/>
</dbReference>
<accession>A0A1B0CA57</accession>
<dbReference type="AlphaFoldDB" id="A0A1B0CA57"/>
<dbReference type="InterPro" id="IPR031311">
    <property type="entry name" value="CHIT_BIND_RR_consensus"/>
</dbReference>
<dbReference type="PROSITE" id="PS51155">
    <property type="entry name" value="CHIT_BIND_RR_2"/>
    <property type="match status" value="1"/>
</dbReference>
<dbReference type="InterPro" id="IPR000618">
    <property type="entry name" value="Insect_cuticle"/>
</dbReference>
<dbReference type="GO" id="GO:0031012">
    <property type="term" value="C:extracellular matrix"/>
    <property type="evidence" value="ECO:0007669"/>
    <property type="project" value="TreeGrafter"/>
</dbReference>
<dbReference type="VEuPathDB" id="VectorBase:LLOJ000829"/>
<dbReference type="EMBL" id="AJWK01003295">
    <property type="status" value="NOT_ANNOTATED_CDS"/>
    <property type="molecule type" value="Genomic_DNA"/>
</dbReference>
<sequence length="709" mass="79226">MDTYVAAYKVFHESYQAAEEKSSDEITRENHNSIDHSVKKRSAPTNPTPVPREMIKFELTDAKVPDFMTHERMSTKVPLKVADAVYEATTPAAGSDVKALGSRMIKIVHPVPSEFKMTRSGRQVSLDGYSAPVSKASFKLYLSEKHNPISYKALYNPVSSTRMRYAMIPRNLSQASAVGSGQNLLGPLQTAGLLEPMTQYVPTAKKPPKYGYTVPPANSFTSLPQSLSSGTLTLSEGFQNTYTPIHEGTTASEGNKFGEPFRSSLADPTFTVDSGSLAALTALIGKSPKVQLEELGQLLKKEKVTRPQESTSPILFHPTTEMPLRESVPSTTPISVEYYPEAPAAQLTFEDITRFYGGAALPTPFTPADDHKPIVEAVTEHPVQPTPPSIHIPPAAVTVRTPEDVLHFPQDFQASALVDQPDDDDKHVSRGLRRGWKGGRRHRRRAMWGVRELRNIPVRDVRNSFDPAVLREAFPIIGNRDILMTPLPNWPPSTEPSTYIARYKDYLRRKNNAFLRTINTQIQVNARMRRSTENLTTVAFEELGNETLSQLGVNKGWLLDPDGDKNVTDSGEYLDYWDDDFSENATLSDDFLDYSSDYGVNATSQNTSRRYDYYEDSDDAEDLEESHEGEILQADHGHHESGYAFGYRVRDYHTGNDYGHTQNRDLDGVTRGQYHILLPDGRVQNVRYTADDDGFHAQISYDSIHSAKK</sequence>
<dbReference type="EnsemblMetazoa" id="LLOJ000829-RA">
    <property type="protein sequence ID" value="LLOJ000829-PA"/>
    <property type="gene ID" value="LLOJ000829"/>
</dbReference>
<dbReference type="VEuPathDB" id="VectorBase:LLONM1_011095"/>
<dbReference type="EMBL" id="AJWK01003297">
    <property type="status" value="NOT_ANNOTATED_CDS"/>
    <property type="molecule type" value="Genomic_DNA"/>
</dbReference>